<dbReference type="PANTHER" id="PTHR35010">
    <property type="entry name" value="BLL4672 PROTEIN-RELATED"/>
    <property type="match status" value="1"/>
</dbReference>
<evidence type="ECO:0000313" key="2">
    <source>
        <dbReference type="EMBL" id="OHV33153.1"/>
    </source>
</evidence>
<dbReference type="CDD" id="cd00093">
    <property type="entry name" value="HTH_XRE"/>
    <property type="match status" value="1"/>
</dbReference>
<evidence type="ECO:0000313" key="3">
    <source>
        <dbReference type="Proteomes" id="UP000179627"/>
    </source>
</evidence>
<dbReference type="SMART" id="SM00530">
    <property type="entry name" value="HTH_XRE"/>
    <property type="match status" value="1"/>
</dbReference>
<dbReference type="Proteomes" id="UP000179627">
    <property type="component" value="Unassembled WGS sequence"/>
</dbReference>
<accession>A0A1S1QEC7</accession>
<dbReference type="Gene3D" id="3.30.450.180">
    <property type="match status" value="1"/>
</dbReference>
<dbReference type="Pfam" id="PF13560">
    <property type="entry name" value="HTH_31"/>
    <property type="match status" value="1"/>
</dbReference>
<dbReference type="OrthoDB" id="2959414at2"/>
<dbReference type="InterPro" id="IPR010982">
    <property type="entry name" value="Lambda_DNA-bd_dom_sf"/>
</dbReference>
<dbReference type="PANTHER" id="PTHR35010:SF4">
    <property type="entry name" value="BLL5781 PROTEIN"/>
    <property type="match status" value="1"/>
</dbReference>
<dbReference type="RefSeq" id="WP_071087310.1">
    <property type="nucleotide sequence ID" value="NZ_MBLM01000134.1"/>
</dbReference>
<dbReference type="GO" id="GO:0003677">
    <property type="term" value="F:DNA binding"/>
    <property type="evidence" value="ECO:0007669"/>
    <property type="project" value="InterPro"/>
</dbReference>
<dbReference type="Gene3D" id="1.10.260.40">
    <property type="entry name" value="lambda repressor-like DNA-binding domains"/>
    <property type="match status" value="1"/>
</dbReference>
<feature type="domain" description="HTH cro/C1-type" evidence="1">
    <location>
        <begin position="18"/>
        <end position="72"/>
    </location>
</feature>
<dbReference type="Pfam" id="PF17765">
    <property type="entry name" value="MLTR_LBD"/>
    <property type="match status" value="1"/>
</dbReference>
<comment type="caution">
    <text evidence="2">The sequence shown here is derived from an EMBL/GenBank/DDBJ whole genome shotgun (WGS) entry which is preliminary data.</text>
</comment>
<dbReference type="EMBL" id="MBLM01000134">
    <property type="protein sequence ID" value="OHV33153.1"/>
    <property type="molecule type" value="Genomic_DNA"/>
</dbReference>
<organism evidence="2 3">
    <name type="scientific">Parafrankia colletiae</name>
    <dbReference type="NCBI Taxonomy" id="573497"/>
    <lineage>
        <taxon>Bacteria</taxon>
        <taxon>Bacillati</taxon>
        <taxon>Actinomycetota</taxon>
        <taxon>Actinomycetes</taxon>
        <taxon>Frankiales</taxon>
        <taxon>Frankiaceae</taxon>
        <taxon>Parafrankia</taxon>
    </lineage>
</organism>
<keyword evidence="3" id="KW-1185">Reference proteome</keyword>
<sequence length="266" mass="29247">MTTAIAGTYRSPQVGELLRLWRERRRLSQLELASYAQVSARHLSFLETGRARPSRDMVLRLTDQLDVPLRDRNDLLLAAGYAPAYPETSLTAPQMSSVRTAVRSVLAGHAPYPAVVVDRDWNIVDANPSLSLFTDLAAPEVLAPPVNTLRLALHPLGMAPWILNLGEWRAHLLGRVRRRVAADGRLADLYAELSSYPCDEEEPEVAVPGAGDIFVPLRLRVGDQELSFFCMVATFGTPRDVTVAELTIESFFPADATTTEALRSGA</sequence>
<evidence type="ECO:0000259" key="1">
    <source>
        <dbReference type="PROSITE" id="PS50943"/>
    </source>
</evidence>
<dbReference type="AlphaFoldDB" id="A0A1S1QEC7"/>
<proteinExistence type="predicted"/>
<dbReference type="PROSITE" id="PS50943">
    <property type="entry name" value="HTH_CROC1"/>
    <property type="match status" value="1"/>
</dbReference>
<dbReference type="InterPro" id="IPR041413">
    <property type="entry name" value="MLTR_LBD"/>
</dbReference>
<dbReference type="InterPro" id="IPR001387">
    <property type="entry name" value="Cro/C1-type_HTH"/>
</dbReference>
<dbReference type="SUPFAM" id="SSF47413">
    <property type="entry name" value="lambda repressor-like DNA-binding domains"/>
    <property type="match status" value="1"/>
</dbReference>
<reference evidence="3" key="1">
    <citation type="submission" date="2016-07" db="EMBL/GenBank/DDBJ databases">
        <title>Sequence Frankia sp. strain CcI1.17.</title>
        <authorList>
            <person name="Ghodhbane-Gtari F."/>
            <person name="Swanson E."/>
            <person name="Gueddou A."/>
            <person name="Morris K."/>
            <person name="Hezbri K."/>
            <person name="Ktari A."/>
            <person name="Nouioui I."/>
            <person name="Abebe-Akele F."/>
            <person name="Simpson S."/>
            <person name="Thomas K."/>
            <person name="Gtari M."/>
            <person name="Tisa L.S."/>
            <person name="Hurst S."/>
        </authorList>
    </citation>
    <scope>NUCLEOTIDE SEQUENCE [LARGE SCALE GENOMIC DNA]</scope>
    <source>
        <strain evidence="3">Cc1.17</strain>
    </source>
</reference>
<gene>
    <name evidence="2" type="ORF">CC117_23535</name>
</gene>
<name>A0A1S1QEC7_9ACTN</name>
<protein>
    <submittedName>
        <fullName evidence="2">Transcriptional regulator</fullName>
    </submittedName>
</protein>